<feature type="compositionally biased region" description="Basic and acidic residues" evidence="1">
    <location>
        <begin position="1151"/>
        <end position="1180"/>
    </location>
</feature>
<reference evidence="2 3" key="1">
    <citation type="submission" date="2018-08" db="EMBL/GenBank/DDBJ databases">
        <authorList>
            <person name="Laetsch R D."/>
            <person name="Stevens L."/>
            <person name="Kumar S."/>
            <person name="Blaxter L. M."/>
        </authorList>
    </citation>
    <scope>NUCLEOTIDE SEQUENCE [LARGE SCALE GENOMIC DNA]</scope>
</reference>
<sequence length="1304" mass="147679">MASSRKRILFPCQYPNDSYLLQKEQDIMRNGRLEMQHSYLGVEEQCNRFLCFRCVCDGEGGRRGLVWGGFFPVWSHMGSCGQTGNTVGVIAVNPAVLSMHCVWETRFYEKRKIVIEFILNAQKRMQNSMTDPVNVGNSYEQSQQEIESAEVEIVDSGQVIDELDEALMQIGDTTSSEQHGEYDERIHEQEKQGDTVHQDVGLHMSVSEEVIVETEGSHPAMSPTPGSDVGDMEECINDEEGLYSDDEDHSDMFADREVDQIIRDPVTGEISLTMDLEDLVSRTITFDNGERIILCFSKRCRPQIAWNGHLYVAASDLSEISYTKWRCVNEGCPGALRTSPGLTELRSSGHQHLTTCKPDDLQVRLRIVIYDLRLMAEFTDDPLEDLYSHFVEKLAAENPDVLALFPPLDTLVKRLTKHREYKVYRRRFEYEKIMAERRRGLHSKDPDCAPAMLRRMRPFPPSVCIECGISVVTDADTTSQENFVDHVAQDHQREATCQYYSFPGVHLFEQWMRELQQRSRYKIRRFSMHNESLFFLCAADDRWCRTYGVNSDGLHCTAFVRVYDYRRVSRQETRILRIQYCLDHNFHSDEDATIDAPFTPEIFMHEVEERRLRTAGMVKSHAQRARLLRRRGEIGSEIMSENGGVWSEEGIREDDPNLQELDTYASDVAKRPPHVRNNDPTSVVEFAEGPDTGHDGQGDAVVDGGERNVDYDIEGSEEGVGQEEQVGENAASKLKRINLQRPRTVKSDYDEKREVADLVEQCNRRVSESRSVRSIESREIQSGSGSGQPHYVTHRSNFSSYTLYNLVMQIELQCELFKERAQSLKHIVAAKKYLKYLTSLCDNIATDPDCNKSVEELAAEIFDLKEIVNNGIVVTKQTSLLPTLSFGNGDEGSSSVQRDGKSESETQPLIFLPVVPARSTPELEKMTIDEEAEMDVADQSETVDTQPNLRRSKRGKGKEEVDTPFEAKKGRKTPVIVVPKAETSMREPYQTRRSRGVVKPNTKGVFDKTTYVGETEATSAEGDASTKSSESRGSYTLRRIPFSGQNSKLKLAGRTMQLGADPDELTGKPMTLRTATGNLVTVMRRFDGRLIMVSPRPLMQKGNISLLPESKTPVAEETQRETRSRSTRNATFGKKTPKPEQIKECEEEEGKETKSQRTTRSSERRSVYSKYLKKDKDRRGNRSNLSFTDEKSGNSSLSERGKGKDIENEKNSEEAESSKQVATHEVETNPKKFVRKQLSENDVIVMDDETFSAVVKDISMGSPSESVSGSEGRRSRAKKKDEEEELTGSATDTSRTNKAGESKK</sequence>
<feature type="compositionally biased region" description="Polar residues" evidence="1">
    <location>
        <begin position="1288"/>
        <end position="1297"/>
    </location>
</feature>
<keyword evidence="3" id="KW-1185">Reference proteome</keyword>
<dbReference type="EMBL" id="UPTC01000648">
    <property type="protein sequence ID" value="VBB29590.1"/>
    <property type="molecule type" value="Genomic_DNA"/>
</dbReference>
<feature type="region of interest" description="Disordered" evidence="1">
    <location>
        <begin position="1102"/>
        <end position="1241"/>
    </location>
</feature>
<evidence type="ECO:0000313" key="3">
    <source>
        <dbReference type="Proteomes" id="UP000276991"/>
    </source>
</evidence>
<feature type="compositionally biased region" description="Polar residues" evidence="1">
    <location>
        <begin position="939"/>
        <end position="949"/>
    </location>
</feature>
<feature type="compositionally biased region" description="Polar residues" evidence="1">
    <location>
        <begin position="884"/>
        <end position="897"/>
    </location>
</feature>
<dbReference type="Proteomes" id="UP000276991">
    <property type="component" value="Unassembled WGS sequence"/>
</dbReference>
<feature type="compositionally biased region" description="Basic and acidic residues" evidence="1">
    <location>
        <begin position="1199"/>
        <end position="1230"/>
    </location>
</feature>
<organism evidence="2 3">
    <name type="scientific">Acanthocheilonema viteae</name>
    <name type="common">Filarial nematode worm</name>
    <name type="synonym">Dipetalonema viteae</name>
    <dbReference type="NCBI Taxonomy" id="6277"/>
    <lineage>
        <taxon>Eukaryota</taxon>
        <taxon>Metazoa</taxon>
        <taxon>Ecdysozoa</taxon>
        <taxon>Nematoda</taxon>
        <taxon>Chromadorea</taxon>
        <taxon>Rhabditida</taxon>
        <taxon>Spirurina</taxon>
        <taxon>Spiruromorpha</taxon>
        <taxon>Filarioidea</taxon>
        <taxon>Onchocercidae</taxon>
        <taxon>Acanthocheilonema</taxon>
    </lineage>
</organism>
<feature type="compositionally biased region" description="Polar residues" evidence="1">
    <location>
        <begin position="1182"/>
        <end position="1198"/>
    </location>
</feature>
<dbReference type="OrthoDB" id="5808382at2759"/>
<proteinExistence type="predicted"/>
<feature type="region of interest" description="Disordered" evidence="1">
    <location>
        <begin position="770"/>
        <end position="791"/>
    </location>
</feature>
<feature type="compositionally biased region" description="Polar residues" evidence="1">
    <location>
        <begin position="1025"/>
        <end position="1034"/>
    </location>
</feature>
<protein>
    <submittedName>
        <fullName evidence="2">Uncharacterized protein</fullName>
    </submittedName>
</protein>
<gene>
    <name evidence="2" type="ORF">NAV_LOCUS4390</name>
</gene>
<dbReference type="STRING" id="6277.A0A498SI70"/>
<feature type="compositionally biased region" description="Basic and acidic residues" evidence="1">
    <location>
        <begin position="770"/>
        <end position="779"/>
    </location>
</feature>
<feature type="region of interest" description="Disordered" evidence="1">
    <location>
        <begin position="936"/>
        <end position="962"/>
    </location>
</feature>
<feature type="region of interest" description="Disordered" evidence="1">
    <location>
        <begin position="884"/>
        <end position="905"/>
    </location>
</feature>
<feature type="compositionally biased region" description="Low complexity" evidence="1">
    <location>
        <begin position="1259"/>
        <end position="1270"/>
    </location>
</feature>
<accession>A0A498SI70</accession>
<evidence type="ECO:0000313" key="2">
    <source>
        <dbReference type="EMBL" id="VBB29590.1"/>
    </source>
</evidence>
<feature type="region of interest" description="Disordered" evidence="1">
    <location>
        <begin position="1014"/>
        <end position="1039"/>
    </location>
</feature>
<feature type="region of interest" description="Disordered" evidence="1">
    <location>
        <begin position="1255"/>
        <end position="1304"/>
    </location>
</feature>
<name>A0A498SI70_ACAVI</name>
<evidence type="ECO:0000256" key="1">
    <source>
        <dbReference type="SAM" id="MobiDB-lite"/>
    </source>
</evidence>